<dbReference type="OrthoDB" id="9809429at2"/>
<feature type="active site" description="Electrophile" evidence="9">
    <location>
        <position position="94"/>
    </location>
</feature>
<dbReference type="NCBIfam" id="TIGR00419">
    <property type="entry name" value="tim"/>
    <property type="match status" value="1"/>
</dbReference>
<evidence type="ECO:0000256" key="9">
    <source>
        <dbReference type="HAMAP-Rule" id="MF_00147"/>
    </source>
</evidence>
<dbReference type="InterPro" id="IPR000652">
    <property type="entry name" value="Triosephosphate_isomerase"/>
</dbReference>
<dbReference type="Pfam" id="PF00121">
    <property type="entry name" value="TIM"/>
    <property type="match status" value="1"/>
</dbReference>
<comment type="function">
    <text evidence="9">Involved in the gluconeogenesis. Catalyzes stereospecifically the conversion of dihydroxyacetone phosphate (DHAP) to D-glyceraldehyde-3-phosphate (G3P).</text>
</comment>
<protein>
    <recommendedName>
        <fullName evidence="4 9">Triosephosphate isomerase</fullName>
        <shortName evidence="9">TIM</shortName>
        <shortName evidence="9">TPI</shortName>
        <ecNumber evidence="3 9">5.3.1.1</ecNumber>
    </recommendedName>
    <alternativeName>
        <fullName evidence="9">Triose-phosphate isomerase</fullName>
    </alternativeName>
</protein>
<dbReference type="PROSITE" id="PS51440">
    <property type="entry name" value="TIM_2"/>
    <property type="match status" value="1"/>
</dbReference>
<dbReference type="eggNOG" id="COG0149">
    <property type="taxonomic scope" value="Bacteria"/>
</dbReference>
<dbReference type="PANTHER" id="PTHR21139">
    <property type="entry name" value="TRIOSEPHOSPHATE ISOMERASE"/>
    <property type="match status" value="1"/>
</dbReference>
<dbReference type="UniPathway" id="UPA00109">
    <property type="reaction ID" value="UER00189"/>
</dbReference>
<dbReference type="RefSeq" id="WP_012881949.1">
    <property type="nucleotide sequence ID" value="NC_013552.1"/>
</dbReference>
<evidence type="ECO:0000313" key="12">
    <source>
        <dbReference type="Proteomes" id="UP000002506"/>
    </source>
</evidence>
<dbReference type="Gene3D" id="3.20.20.70">
    <property type="entry name" value="Aldolase class I"/>
    <property type="match status" value="1"/>
</dbReference>
<dbReference type="UniPathway" id="UPA00138"/>
<dbReference type="GO" id="GO:0004807">
    <property type="term" value="F:triose-phosphate isomerase activity"/>
    <property type="evidence" value="ECO:0007669"/>
    <property type="project" value="UniProtKB-UniRule"/>
</dbReference>
<proteinExistence type="inferred from homology"/>
<dbReference type="FunFam" id="3.20.20.70:FF:000016">
    <property type="entry name" value="Triosephosphate isomerase"/>
    <property type="match status" value="1"/>
</dbReference>
<evidence type="ECO:0000256" key="2">
    <source>
        <dbReference type="ARBA" id="ARBA00007422"/>
    </source>
</evidence>
<evidence type="ECO:0000256" key="6">
    <source>
        <dbReference type="ARBA" id="ARBA00022490"/>
    </source>
</evidence>
<comment type="similarity">
    <text evidence="2 9 10">Belongs to the triosephosphate isomerase family.</text>
</comment>
<dbReference type="KEGG" id="dev:DhcVS_649"/>
<dbReference type="CDD" id="cd00311">
    <property type="entry name" value="TIM"/>
    <property type="match status" value="1"/>
</dbReference>
<feature type="active site" description="Proton acceptor" evidence="9">
    <location>
        <position position="163"/>
    </location>
</feature>
<keyword evidence="6 9" id="KW-0963">Cytoplasm</keyword>
<dbReference type="InterPro" id="IPR035990">
    <property type="entry name" value="TIM_sf"/>
</dbReference>
<dbReference type="GO" id="GO:0006096">
    <property type="term" value="P:glycolytic process"/>
    <property type="evidence" value="ECO:0007669"/>
    <property type="project" value="UniProtKB-UniRule"/>
</dbReference>
<dbReference type="PROSITE" id="PS00171">
    <property type="entry name" value="TIM_1"/>
    <property type="match status" value="1"/>
</dbReference>
<evidence type="ECO:0000256" key="5">
    <source>
        <dbReference type="ARBA" id="ARBA00022432"/>
    </source>
</evidence>
<dbReference type="GO" id="GO:0019563">
    <property type="term" value="P:glycerol catabolic process"/>
    <property type="evidence" value="ECO:0007669"/>
    <property type="project" value="TreeGrafter"/>
</dbReference>
<feature type="binding site" evidence="9">
    <location>
        <begin position="9"/>
        <end position="11"/>
    </location>
    <ligand>
        <name>substrate</name>
    </ligand>
</feature>
<dbReference type="HAMAP" id="MF_00147_B">
    <property type="entry name" value="TIM_B"/>
    <property type="match status" value="1"/>
</dbReference>
<evidence type="ECO:0000256" key="4">
    <source>
        <dbReference type="ARBA" id="ARBA00019397"/>
    </source>
</evidence>
<name>D2BHI9_DEHMV</name>
<comment type="catalytic activity">
    <reaction evidence="9 10">
        <text>D-glyceraldehyde 3-phosphate = dihydroxyacetone phosphate</text>
        <dbReference type="Rhea" id="RHEA:18585"/>
        <dbReference type="ChEBI" id="CHEBI:57642"/>
        <dbReference type="ChEBI" id="CHEBI:59776"/>
        <dbReference type="EC" id="5.3.1.1"/>
    </reaction>
</comment>
<evidence type="ECO:0000256" key="7">
    <source>
        <dbReference type="ARBA" id="ARBA00023152"/>
    </source>
</evidence>
<gene>
    <name evidence="9 11" type="primary">tpiA</name>
    <name evidence="11" type="ordered locus">DhcVS_649</name>
</gene>
<comment type="subunit">
    <text evidence="9 10">Homodimer.</text>
</comment>
<sequence length="251" mass="27008">MRQIIIAGNWKMNTTLSEACILVQSMKGELETIDGIEKIVCPPFISLSHIKTILENSSIKLGAQNLFYEEKGAYTGEISPLMLKELCQYVIIGHSERREYFGETGQVVNQKIKAAIQAGILPIVCVGEKLEENEKGQTRQVLETQLKEALNGLSLSSIIIAYEPIWAIGTGKAATASAANAAICYIRKVLSEILGNTAARKSSILYGGSVNEKNTAELLSQSDIDGALVGGASLKADSFISICRQAAAISK</sequence>
<feature type="binding site" evidence="9">
    <location>
        <position position="169"/>
    </location>
    <ligand>
        <name>substrate</name>
    </ligand>
</feature>
<accession>D2BHI9</accession>
<evidence type="ECO:0000256" key="10">
    <source>
        <dbReference type="RuleBase" id="RU363013"/>
    </source>
</evidence>
<evidence type="ECO:0000256" key="8">
    <source>
        <dbReference type="ARBA" id="ARBA00023235"/>
    </source>
</evidence>
<dbReference type="SUPFAM" id="SSF51351">
    <property type="entry name" value="Triosephosphate isomerase (TIM)"/>
    <property type="match status" value="1"/>
</dbReference>
<evidence type="ECO:0000256" key="1">
    <source>
        <dbReference type="ARBA" id="ARBA00004680"/>
    </source>
</evidence>
<feature type="binding site" evidence="9">
    <location>
        <begin position="230"/>
        <end position="231"/>
    </location>
    <ligand>
        <name>substrate</name>
    </ligand>
</feature>
<dbReference type="GO" id="GO:0006094">
    <property type="term" value="P:gluconeogenesis"/>
    <property type="evidence" value="ECO:0007669"/>
    <property type="project" value="UniProtKB-UniRule"/>
</dbReference>
<feature type="binding site" evidence="9">
    <location>
        <position position="209"/>
    </location>
    <ligand>
        <name>substrate</name>
    </ligand>
</feature>
<dbReference type="GO" id="GO:0046166">
    <property type="term" value="P:glyceraldehyde-3-phosphate biosynthetic process"/>
    <property type="evidence" value="ECO:0007669"/>
    <property type="project" value="TreeGrafter"/>
</dbReference>
<dbReference type="Proteomes" id="UP000002506">
    <property type="component" value="Chromosome"/>
</dbReference>
<dbReference type="HOGENOM" id="CLU_024251_2_1_0"/>
<dbReference type="InterPro" id="IPR020861">
    <property type="entry name" value="Triosephosphate_isomerase_AS"/>
</dbReference>
<dbReference type="GO" id="GO:0005829">
    <property type="term" value="C:cytosol"/>
    <property type="evidence" value="ECO:0007669"/>
    <property type="project" value="TreeGrafter"/>
</dbReference>
<keyword evidence="7 9" id="KW-0324">Glycolysis</keyword>
<comment type="pathway">
    <text evidence="9 10">Carbohydrate biosynthesis; gluconeogenesis.</text>
</comment>
<evidence type="ECO:0000256" key="3">
    <source>
        <dbReference type="ARBA" id="ARBA00011940"/>
    </source>
</evidence>
<dbReference type="InterPro" id="IPR022896">
    <property type="entry name" value="TrioseP_Isoase_bac/euk"/>
</dbReference>
<comment type="pathway">
    <text evidence="1 9 10">Carbohydrate degradation; glycolysis; D-glyceraldehyde 3-phosphate from glycerone phosphate: step 1/1.</text>
</comment>
<keyword evidence="8 9" id="KW-0413">Isomerase</keyword>
<reference evidence="11 12" key="1">
    <citation type="journal article" date="2009" name="PLoS Genet.">
        <title>Localized plasticity in the streamlined genomes of vinyl chloride respiring Dehalococcoides.</title>
        <authorList>
            <person name="McMurdie P.J."/>
            <person name="Behrens S.F."/>
            <person name="Muller J.A."/>
            <person name="Goke J."/>
            <person name="Ritalahti K.M."/>
            <person name="Wagner R."/>
            <person name="Goltsman E."/>
            <person name="Lapidus A."/>
            <person name="Holmes S."/>
            <person name="Loffler F.E."/>
            <person name="Spormann A.M."/>
        </authorList>
    </citation>
    <scope>NUCLEOTIDE SEQUENCE [LARGE SCALE GENOMIC DNA]</scope>
    <source>
        <strain evidence="11 12">VS</strain>
    </source>
</reference>
<keyword evidence="5 9" id="KW-0312">Gluconeogenesis</keyword>
<dbReference type="EC" id="5.3.1.1" evidence="3 9"/>
<dbReference type="InterPro" id="IPR013785">
    <property type="entry name" value="Aldolase_TIM"/>
</dbReference>
<dbReference type="EMBL" id="CP001827">
    <property type="protein sequence ID" value="ACZ61789.1"/>
    <property type="molecule type" value="Genomic_DNA"/>
</dbReference>
<evidence type="ECO:0000313" key="11">
    <source>
        <dbReference type="EMBL" id="ACZ61789.1"/>
    </source>
</evidence>
<dbReference type="PANTHER" id="PTHR21139:SF42">
    <property type="entry name" value="TRIOSEPHOSPHATE ISOMERASE"/>
    <property type="match status" value="1"/>
</dbReference>
<dbReference type="AlphaFoldDB" id="D2BHI9"/>
<comment type="subcellular location">
    <subcellularLocation>
        <location evidence="9 10">Cytoplasm</location>
    </subcellularLocation>
</comment>
<organism evidence="11 12">
    <name type="scientific">Dehalococcoides mccartyi (strain VS)</name>
    <dbReference type="NCBI Taxonomy" id="311424"/>
    <lineage>
        <taxon>Bacteria</taxon>
        <taxon>Bacillati</taxon>
        <taxon>Chloroflexota</taxon>
        <taxon>Dehalococcoidia</taxon>
        <taxon>Dehalococcoidales</taxon>
        <taxon>Dehalococcoidaceae</taxon>
        <taxon>Dehalococcoides</taxon>
    </lineage>
</organism>